<dbReference type="InterPro" id="IPR038056">
    <property type="entry name" value="YjbR-like_sf"/>
</dbReference>
<evidence type="ECO:0000313" key="3">
    <source>
        <dbReference type="Proteomes" id="UP000464178"/>
    </source>
</evidence>
<name>A0A6P2CVF4_9BACT</name>
<sequence length="165" mass="17858">MPDADPLAPTETALRDLAMTYPGATEDFPWGHRAIKVKAKIFLILALNDGKLSVTMKLPDSGRYALTQRYAQPTGYGLGKSGWVTCTFHPTDEPPMDLLEEWIEESYRTIAPKKLVLALNARLGGSEPPLAPPASPPPPPPPIAKKAPAAKKPKAKAAAKLRKKK</sequence>
<dbReference type="Proteomes" id="UP000464178">
    <property type="component" value="Chromosome"/>
</dbReference>
<gene>
    <name evidence="2" type="ORF">SOIL9_53480</name>
</gene>
<dbReference type="Pfam" id="PF04237">
    <property type="entry name" value="YjbR"/>
    <property type="match status" value="1"/>
</dbReference>
<dbReference type="InterPro" id="IPR058532">
    <property type="entry name" value="YjbR/MT2646/Rv2570-like"/>
</dbReference>
<evidence type="ECO:0000313" key="2">
    <source>
        <dbReference type="EMBL" id="VTR92366.1"/>
    </source>
</evidence>
<proteinExistence type="predicted"/>
<dbReference type="SUPFAM" id="SSF142906">
    <property type="entry name" value="YjbR-like"/>
    <property type="match status" value="1"/>
</dbReference>
<dbReference type="KEGG" id="gms:SOIL9_53480"/>
<protein>
    <recommendedName>
        <fullName evidence="4">DifB protein</fullName>
    </recommendedName>
</protein>
<feature type="compositionally biased region" description="Basic residues" evidence="1">
    <location>
        <begin position="148"/>
        <end position="165"/>
    </location>
</feature>
<organism evidence="2 3">
    <name type="scientific">Gemmata massiliana</name>
    <dbReference type="NCBI Taxonomy" id="1210884"/>
    <lineage>
        <taxon>Bacteria</taxon>
        <taxon>Pseudomonadati</taxon>
        <taxon>Planctomycetota</taxon>
        <taxon>Planctomycetia</taxon>
        <taxon>Gemmatales</taxon>
        <taxon>Gemmataceae</taxon>
        <taxon>Gemmata</taxon>
    </lineage>
</organism>
<dbReference type="EMBL" id="LR593886">
    <property type="protein sequence ID" value="VTR92366.1"/>
    <property type="molecule type" value="Genomic_DNA"/>
</dbReference>
<keyword evidence="3" id="KW-1185">Reference proteome</keyword>
<evidence type="ECO:0008006" key="4">
    <source>
        <dbReference type="Google" id="ProtNLM"/>
    </source>
</evidence>
<reference evidence="2 3" key="1">
    <citation type="submission" date="2019-05" db="EMBL/GenBank/DDBJ databases">
        <authorList>
            <consortium name="Science for Life Laboratories"/>
        </authorList>
    </citation>
    <scope>NUCLEOTIDE SEQUENCE [LARGE SCALE GENOMIC DNA]</scope>
    <source>
        <strain evidence="2">Soil9</strain>
    </source>
</reference>
<feature type="compositionally biased region" description="Pro residues" evidence="1">
    <location>
        <begin position="129"/>
        <end position="143"/>
    </location>
</feature>
<feature type="region of interest" description="Disordered" evidence="1">
    <location>
        <begin position="126"/>
        <end position="165"/>
    </location>
</feature>
<evidence type="ECO:0000256" key="1">
    <source>
        <dbReference type="SAM" id="MobiDB-lite"/>
    </source>
</evidence>
<accession>A0A6P2CVF4</accession>
<dbReference type="AlphaFoldDB" id="A0A6P2CVF4"/>
<dbReference type="RefSeq" id="WP_162667243.1">
    <property type="nucleotide sequence ID" value="NZ_LR593886.1"/>
</dbReference>
<dbReference type="Gene3D" id="3.90.1150.30">
    <property type="match status" value="1"/>
</dbReference>